<reference evidence="10 11" key="1">
    <citation type="journal article" date="2016" name="Nat. Commun.">
        <title>Thousands of microbial genomes shed light on interconnected biogeochemical processes in an aquifer system.</title>
        <authorList>
            <person name="Anantharaman K."/>
            <person name="Brown C.T."/>
            <person name="Hug L.A."/>
            <person name="Sharon I."/>
            <person name="Castelle C.J."/>
            <person name="Probst A.J."/>
            <person name="Thomas B.C."/>
            <person name="Singh A."/>
            <person name="Wilkins M.J."/>
            <person name="Karaoz U."/>
            <person name="Brodie E.L."/>
            <person name="Williams K.H."/>
            <person name="Hubbard S.S."/>
            <person name="Banfield J.F."/>
        </authorList>
    </citation>
    <scope>NUCLEOTIDE SEQUENCE [LARGE SCALE GENOMIC DNA]</scope>
</reference>
<comment type="cofactor">
    <cofactor evidence="1">
        <name>[4Fe-4S] cluster</name>
        <dbReference type="ChEBI" id="CHEBI:49883"/>
    </cofactor>
</comment>
<dbReference type="SFLD" id="SFLDG01082">
    <property type="entry name" value="B12-binding_domain_containing"/>
    <property type="match status" value="1"/>
</dbReference>
<dbReference type="GO" id="GO:0005829">
    <property type="term" value="C:cytosol"/>
    <property type="evidence" value="ECO:0007669"/>
    <property type="project" value="TreeGrafter"/>
</dbReference>
<dbReference type="AlphaFoldDB" id="A0A1F4WHT0"/>
<evidence type="ECO:0000256" key="1">
    <source>
        <dbReference type="ARBA" id="ARBA00001966"/>
    </source>
</evidence>
<evidence type="ECO:0000313" key="10">
    <source>
        <dbReference type="EMBL" id="OGC68929.1"/>
    </source>
</evidence>
<keyword evidence="4" id="KW-0949">S-adenosyl-L-methionine</keyword>
<dbReference type="InterPro" id="IPR013848">
    <property type="entry name" value="Methylthiotransferase_N"/>
</dbReference>
<dbReference type="GO" id="GO:0035597">
    <property type="term" value="F:tRNA-2-methylthio-N(6)-dimethylallyladenosine(37) synthase activity"/>
    <property type="evidence" value="ECO:0007669"/>
    <property type="project" value="TreeGrafter"/>
</dbReference>
<dbReference type="PANTHER" id="PTHR43020">
    <property type="entry name" value="CDK5 REGULATORY SUBUNIT-ASSOCIATED PROTEIN 1"/>
    <property type="match status" value="1"/>
</dbReference>
<dbReference type="PROSITE" id="PS01278">
    <property type="entry name" value="MTTASE_RADICAL"/>
    <property type="match status" value="1"/>
</dbReference>
<evidence type="ECO:0000256" key="5">
    <source>
        <dbReference type="ARBA" id="ARBA00022723"/>
    </source>
</evidence>
<evidence type="ECO:0000256" key="4">
    <source>
        <dbReference type="ARBA" id="ARBA00022691"/>
    </source>
</evidence>
<keyword evidence="6" id="KW-0408">Iron</keyword>
<feature type="domain" description="Radical SAM core" evidence="9">
    <location>
        <begin position="164"/>
        <end position="404"/>
    </location>
</feature>
<dbReference type="InterPro" id="IPR058240">
    <property type="entry name" value="rSAM_sf"/>
</dbReference>
<feature type="domain" description="MTTase N-terminal" evidence="8">
    <location>
        <begin position="7"/>
        <end position="146"/>
    </location>
</feature>
<gene>
    <name evidence="10" type="ORF">A2415_03970</name>
</gene>
<dbReference type="NCBIfam" id="TIGR00089">
    <property type="entry name" value="MiaB/RimO family radical SAM methylthiotransferase"/>
    <property type="match status" value="1"/>
</dbReference>
<evidence type="ECO:0000259" key="8">
    <source>
        <dbReference type="PROSITE" id="PS51449"/>
    </source>
</evidence>
<accession>A0A1F4WHT0</accession>
<dbReference type="Gene3D" id="3.40.50.12160">
    <property type="entry name" value="Methylthiotransferase, N-terminal domain"/>
    <property type="match status" value="1"/>
</dbReference>
<dbReference type="GO" id="GO:0051539">
    <property type="term" value="F:4 iron, 4 sulfur cluster binding"/>
    <property type="evidence" value="ECO:0007669"/>
    <property type="project" value="UniProtKB-KW"/>
</dbReference>
<dbReference type="InterPro" id="IPR020612">
    <property type="entry name" value="Methylthiotransferase_CS"/>
</dbReference>
<dbReference type="GO" id="GO:0046872">
    <property type="term" value="F:metal ion binding"/>
    <property type="evidence" value="ECO:0007669"/>
    <property type="project" value="UniProtKB-KW"/>
</dbReference>
<evidence type="ECO:0000313" key="11">
    <source>
        <dbReference type="Proteomes" id="UP000179113"/>
    </source>
</evidence>
<name>A0A1F4WHT0_UNCKA</name>
<dbReference type="InterPro" id="IPR005839">
    <property type="entry name" value="Methylthiotransferase"/>
</dbReference>
<organism evidence="10 11">
    <name type="scientific">candidate division WWE3 bacterium RIFOXYC1_FULL_39_7</name>
    <dbReference type="NCBI Taxonomy" id="1802643"/>
    <lineage>
        <taxon>Bacteria</taxon>
        <taxon>Katanobacteria</taxon>
    </lineage>
</organism>
<dbReference type="PROSITE" id="PS51449">
    <property type="entry name" value="MTTASE_N"/>
    <property type="match status" value="1"/>
</dbReference>
<keyword evidence="5" id="KW-0479">Metal-binding</keyword>
<dbReference type="CDD" id="cd01335">
    <property type="entry name" value="Radical_SAM"/>
    <property type="match status" value="1"/>
</dbReference>
<evidence type="ECO:0000256" key="3">
    <source>
        <dbReference type="ARBA" id="ARBA00022679"/>
    </source>
</evidence>
<dbReference type="SMART" id="SM00729">
    <property type="entry name" value="Elp3"/>
    <property type="match status" value="1"/>
</dbReference>
<dbReference type="EMBL" id="MEWA01000029">
    <property type="protein sequence ID" value="OGC68929.1"/>
    <property type="molecule type" value="Genomic_DNA"/>
</dbReference>
<dbReference type="InterPro" id="IPR007197">
    <property type="entry name" value="rSAM"/>
</dbReference>
<evidence type="ECO:0000256" key="7">
    <source>
        <dbReference type="ARBA" id="ARBA00023014"/>
    </source>
</evidence>
<comment type="caution">
    <text evidence="10">The sequence shown here is derived from an EMBL/GenBank/DDBJ whole genome shotgun (WGS) entry which is preliminary data.</text>
</comment>
<keyword evidence="3" id="KW-0808">Transferase</keyword>
<dbReference type="SFLD" id="SFLDS00029">
    <property type="entry name" value="Radical_SAM"/>
    <property type="match status" value="1"/>
</dbReference>
<proteinExistence type="predicted"/>
<dbReference type="PROSITE" id="PS51918">
    <property type="entry name" value="RADICAL_SAM"/>
    <property type="match status" value="1"/>
</dbReference>
<keyword evidence="7" id="KW-0411">Iron-sulfur</keyword>
<dbReference type="SUPFAM" id="SSF102114">
    <property type="entry name" value="Radical SAM enzymes"/>
    <property type="match status" value="1"/>
</dbReference>
<dbReference type="PANTHER" id="PTHR43020:SF2">
    <property type="entry name" value="MITOCHONDRIAL TRNA METHYLTHIOTRANSFERASE CDK5RAP1"/>
    <property type="match status" value="1"/>
</dbReference>
<dbReference type="Pfam" id="PF04055">
    <property type="entry name" value="Radical_SAM"/>
    <property type="match status" value="1"/>
</dbReference>
<evidence type="ECO:0000259" key="9">
    <source>
        <dbReference type="PROSITE" id="PS51918"/>
    </source>
</evidence>
<dbReference type="FunFam" id="3.80.30.20:FF:000001">
    <property type="entry name" value="tRNA-2-methylthio-N(6)-dimethylallyladenosine synthase 2"/>
    <property type="match status" value="1"/>
</dbReference>
<evidence type="ECO:0000256" key="2">
    <source>
        <dbReference type="ARBA" id="ARBA00022485"/>
    </source>
</evidence>
<dbReference type="InterPro" id="IPR023404">
    <property type="entry name" value="rSAM_horseshoe"/>
</dbReference>
<dbReference type="InterPro" id="IPR038135">
    <property type="entry name" value="Methylthiotransferase_N_sf"/>
</dbReference>
<keyword evidence="2" id="KW-0004">4Fe-4S</keyword>
<dbReference type="Proteomes" id="UP000179113">
    <property type="component" value="Unassembled WGS sequence"/>
</dbReference>
<protein>
    <submittedName>
        <fullName evidence="10">Uncharacterized protein</fullName>
    </submittedName>
</protein>
<dbReference type="Pfam" id="PF00919">
    <property type="entry name" value="UPF0004"/>
    <property type="match status" value="2"/>
</dbReference>
<dbReference type="InterPro" id="IPR006638">
    <property type="entry name" value="Elp3/MiaA/NifB-like_rSAM"/>
</dbReference>
<sequence>MESFSPQKYHIKTFGCQANIADSNTLSGILEAVGYEYNPSDENAENESTALKKILSETDLFIVNTCSVRQKSEDKVYGIGKVLKELSLEKGRKPYVVMAGCMVGSVTGERQRYDFEILRKKTPWVDLYINPSQIYDLPHKLHEKGVLSEWAVQKFDPKNVASKQPQTKQAFVNVSYGCDNFCTFCVVPYARGAEISRSEEEILKEIDHLVKRGKTEIMLCGQNVNSWGLDMREKFEIRTGSVHKLPFAELLRKVHAIPEVQKIDFMSSNPFDFTTDMIDVLKLPKISNYLHIAIQSGNNDVLKKMNRRHTVEDFLSLIEKIKKVRPDIELGTDVIVGFPSETRDQFMDTVKLFQTVKFNVAFISMYSPRKGTPAEKFFKDDVDQAEKKWRHAHLTDVWKKSKVE</sequence>
<dbReference type="Gene3D" id="3.80.30.20">
    <property type="entry name" value="tm_1862 like domain"/>
    <property type="match status" value="1"/>
</dbReference>
<evidence type="ECO:0000256" key="6">
    <source>
        <dbReference type="ARBA" id="ARBA00023004"/>
    </source>
</evidence>